<dbReference type="InterPro" id="IPR002018">
    <property type="entry name" value="CarbesteraseB"/>
</dbReference>
<evidence type="ECO:0000313" key="3">
    <source>
        <dbReference type="Proteomes" id="UP000324241"/>
    </source>
</evidence>
<dbReference type="SUPFAM" id="SSF53474">
    <property type="entry name" value="alpha/beta-Hydrolases"/>
    <property type="match status" value="1"/>
</dbReference>
<accession>A0A5M9ML04</accession>
<evidence type="ECO:0000259" key="1">
    <source>
        <dbReference type="Pfam" id="PF00135"/>
    </source>
</evidence>
<dbReference type="OrthoDB" id="408631at2759"/>
<evidence type="ECO:0000313" key="2">
    <source>
        <dbReference type="EMBL" id="KAA8647691.1"/>
    </source>
</evidence>
<feature type="domain" description="Carboxylesterase type B" evidence="1">
    <location>
        <begin position="63"/>
        <end position="555"/>
    </location>
</feature>
<sequence length="586" mass="63554">MIDRRSPGSDYLNRDLPKVGSQRPYKALLWGAVGFCTALPESGYRAGPEIDLGYEIHRAIVSNETPAIYSFLNIRYAAPPLDTLRFAPPAAPTTNRSAVLDGADDIICPQTSPAWLDTAVEFIQGVSFVNVTPIDYSKAAVPALTPGTTEDCLFLDVRVSETVFNARKTGKGAPVVVWIHGGGYIQGYKSQEGSGRGLILASEQYNETGIVYVAINYRLGLFGWSSGPTFGAQGQANLGLLDQHFALDWIQKYIHFFGGDPTRITVLAESAGSGSVLAHLTSYAGGRGPLPFSKAILQSPWMLPFPDRRQQENLFQSVLRAANVTSFDALQRASSQVLMEANNVIGTRAPYGTFAFGPVIDGSTGYLPGPPGILLQEGRFHSSVQPMVSYNLNEGILFASPFVTNSSAFEAFIVDLFPESLSATVDRIATTLYPPPTPNGTANANSALGYATQPERVAAAFGDLVIRCNAMYLLNAYPQNSYAYRFGVPPGWHSNDEPYTFYEADSSSSSKLDPKVAQALQGYLTRFAVHGDPNAVGLPPFRPYDRTTATVQELDRTYIGPLKSDISALVCKRWLEAWKTGGHRLD</sequence>
<protein>
    <recommendedName>
        <fullName evidence="1">Carboxylesterase type B domain-containing protein</fullName>
    </recommendedName>
</protein>
<dbReference type="InterPro" id="IPR029058">
    <property type="entry name" value="AB_hydrolase_fold"/>
</dbReference>
<dbReference type="AlphaFoldDB" id="A0A5M9ML04"/>
<dbReference type="Proteomes" id="UP000324241">
    <property type="component" value="Unassembled WGS sequence"/>
</dbReference>
<dbReference type="RefSeq" id="XP_033427052.1">
    <property type="nucleotide sequence ID" value="XM_033571020.1"/>
</dbReference>
<dbReference type="GeneID" id="54329087"/>
<proteinExistence type="predicted"/>
<gene>
    <name evidence="2" type="ORF">ATNIH1004_006385</name>
</gene>
<organism evidence="2 3">
    <name type="scientific">Aspergillus tanneri</name>
    <dbReference type="NCBI Taxonomy" id="1220188"/>
    <lineage>
        <taxon>Eukaryota</taxon>
        <taxon>Fungi</taxon>
        <taxon>Dikarya</taxon>
        <taxon>Ascomycota</taxon>
        <taxon>Pezizomycotina</taxon>
        <taxon>Eurotiomycetes</taxon>
        <taxon>Eurotiomycetidae</taxon>
        <taxon>Eurotiales</taxon>
        <taxon>Aspergillaceae</taxon>
        <taxon>Aspergillus</taxon>
        <taxon>Aspergillus subgen. Circumdati</taxon>
    </lineage>
</organism>
<dbReference type="Gene3D" id="3.40.50.1820">
    <property type="entry name" value="alpha/beta hydrolase"/>
    <property type="match status" value="1"/>
</dbReference>
<name>A0A5M9ML04_9EURO</name>
<dbReference type="InterPro" id="IPR050309">
    <property type="entry name" value="Type-B_Carboxylest/Lipase"/>
</dbReference>
<reference evidence="2 3" key="1">
    <citation type="submission" date="2019-08" db="EMBL/GenBank/DDBJ databases">
        <title>The genome sequence of a newly discovered highly antifungal drug resistant Aspergillus species, Aspergillus tanneri NIH 1004.</title>
        <authorList>
            <person name="Mounaud S."/>
            <person name="Singh I."/>
            <person name="Joardar V."/>
            <person name="Pakala S."/>
            <person name="Pakala S."/>
            <person name="Venepally P."/>
            <person name="Chung J.K."/>
            <person name="Losada L."/>
            <person name="Nierman W.C."/>
        </authorList>
    </citation>
    <scope>NUCLEOTIDE SEQUENCE [LARGE SCALE GENOMIC DNA]</scope>
    <source>
        <strain evidence="2 3">NIH1004</strain>
    </source>
</reference>
<dbReference type="VEuPathDB" id="FungiDB:EYZ11_010143"/>
<dbReference type="EMBL" id="QUQM01000004">
    <property type="protein sequence ID" value="KAA8647691.1"/>
    <property type="molecule type" value="Genomic_DNA"/>
</dbReference>
<dbReference type="Pfam" id="PF00135">
    <property type="entry name" value="COesterase"/>
    <property type="match status" value="1"/>
</dbReference>
<dbReference type="PANTHER" id="PTHR11559">
    <property type="entry name" value="CARBOXYLESTERASE"/>
    <property type="match status" value="1"/>
</dbReference>
<comment type="caution">
    <text evidence="2">The sequence shown here is derived from an EMBL/GenBank/DDBJ whole genome shotgun (WGS) entry which is preliminary data.</text>
</comment>